<gene>
    <name evidence="1" type="ORF">DSO57_1017594</name>
</gene>
<accession>A0ACC2RJ62</accession>
<evidence type="ECO:0000313" key="2">
    <source>
        <dbReference type="Proteomes" id="UP001165960"/>
    </source>
</evidence>
<proteinExistence type="predicted"/>
<reference evidence="1" key="1">
    <citation type="submission" date="2022-04" db="EMBL/GenBank/DDBJ databases">
        <title>Genome of the entomopathogenic fungus Entomophthora muscae.</title>
        <authorList>
            <person name="Elya C."/>
            <person name="Lovett B.R."/>
            <person name="Lee E."/>
            <person name="Macias A.M."/>
            <person name="Hajek A.E."/>
            <person name="De Bivort B.L."/>
            <person name="Kasson M.T."/>
            <person name="De Fine Licht H.H."/>
            <person name="Stajich J.E."/>
        </authorList>
    </citation>
    <scope>NUCLEOTIDE SEQUENCE</scope>
    <source>
        <strain evidence="1">Berkeley</strain>
    </source>
</reference>
<keyword evidence="2" id="KW-1185">Reference proteome</keyword>
<name>A0ACC2RJ62_9FUNG</name>
<organism evidence="1 2">
    <name type="scientific">Entomophthora muscae</name>
    <dbReference type="NCBI Taxonomy" id="34485"/>
    <lineage>
        <taxon>Eukaryota</taxon>
        <taxon>Fungi</taxon>
        <taxon>Fungi incertae sedis</taxon>
        <taxon>Zoopagomycota</taxon>
        <taxon>Entomophthoromycotina</taxon>
        <taxon>Entomophthoromycetes</taxon>
        <taxon>Entomophthorales</taxon>
        <taxon>Entomophthoraceae</taxon>
        <taxon>Entomophthora</taxon>
    </lineage>
</organism>
<dbReference type="Proteomes" id="UP001165960">
    <property type="component" value="Unassembled WGS sequence"/>
</dbReference>
<dbReference type="EMBL" id="QTSX02007174">
    <property type="protein sequence ID" value="KAJ9050090.1"/>
    <property type="molecule type" value="Genomic_DNA"/>
</dbReference>
<evidence type="ECO:0000313" key="1">
    <source>
        <dbReference type="EMBL" id="KAJ9050090.1"/>
    </source>
</evidence>
<comment type="caution">
    <text evidence="1">The sequence shown here is derived from an EMBL/GenBank/DDBJ whole genome shotgun (WGS) entry which is preliminary data.</text>
</comment>
<sequence>MMPNLELWSLLGQSVSYIIKLAPILWWALPSGPAVFQPEPTNASTYAWLPGTVVYSTIDIVTTSKIDPTFYKKVTIPCVEPDGQDAAVPTKGQHQLTDSECEALLNCLNNEMAVWDIFSQFGVTARYIGNLNTKYSNTGQISKSVKAKQ</sequence>
<protein>
    <submittedName>
        <fullName evidence="1">Uncharacterized protein</fullName>
    </submittedName>
</protein>